<feature type="signal peptide" evidence="1">
    <location>
        <begin position="1"/>
        <end position="29"/>
    </location>
</feature>
<evidence type="ECO:0000256" key="1">
    <source>
        <dbReference type="SAM" id="SignalP"/>
    </source>
</evidence>
<feature type="chain" id="PRO_5019068179" evidence="1">
    <location>
        <begin position="30"/>
        <end position="255"/>
    </location>
</feature>
<dbReference type="OrthoDB" id="943856at2"/>
<dbReference type="RefSeq" id="WP_125222206.1">
    <property type="nucleotide sequence ID" value="NZ_QUSX01000001.1"/>
</dbReference>
<reference evidence="4" key="1">
    <citation type="submission" date="2018-12" db="EMBL/GenBank/DDBJ databases">
        <title>Maribacter lutimaris sp. nov., isolated from marine sediment.</title>
        <authorList>
            <person name="Kim K.K."/>
        </authorList>
    </citation>
    <scope>NUCLEOTIDE SEQUENCE [LARGE SCALE GENOMIC DNA]</scope>
    <source>
        <strain evidence="4">PoM-212</strain>
    </source>
</reference>
<dbReference type="AlphaFoldDB" id="A0A426RPI9"/>
<name>A0A426RPI9_9FLAO</name>
<dbReference type="Gene3D" id="2.160.20.120">
    <property type="match status" value="1"/>
</dbReference>
<keyword evidence="4" id="KW-1185">Reference proteome</keyword>
<dbReference type="EMBL" id="QUSX01000001">
    <property type="protein sequence ID" value="RRQ50865.1"/>
    <property type="molecule type" value="Genomic_DNA"/>
</dbReference>
<sequence length="255" mass="28424">MKIFKNKVLTLRRIVIAVTALFATSSILAQKEIAVDPFEKVIVSPHIEVNFVEGTTEKVEVHASTQPLSKLNIEVVGKTLRMYLDGAKTYTESKDIEGDNYDYKVPIYNGTVVKATVTYKNLEELSLRGEEKFICKSTIDQNEFTLKIFGESQVYFNEVQLGDLSTTIYGESFLELKEGRVDSQKITAYGETKVNTLNVDCNDAKITAYGEGSYRLSVKDKLKVTAFGEATIAYEGSPEVKKGLVIGEATIQRMN</sequence>
<evidence type="ECO:0000259" key="2">
    <source>
        <dbReference type="Pfam" id="PF10988"/>
    </source>
</evidence>
<keyword evidence="1" id="KW-0732">Signal</keyword>
<feature type="domain" description="Putative auto-transporter adhesin head GIN" evidence="2">
    <location>
        <begin position="37"/>
        <end position="238"/>
    </location>
</feature>
<comment type="caution">
    <text evidence="3">The sequence shown here is derived from an EMBL/GenBank/DDBJ whole genome shotgun (WGS) entry which is preliminary data.</text>
</comment>
<dbReference type="InterPro" id="IPR021255">
    <property type="entry name" value="DUF2807"/>
</dbReference>
<evidence type="ECO:0000313" key="4">
    <source>
        <dbReference type="Proteomes" id="UP000286990"/>
    </source>
</evidence>
<dbReference type="Proteomes" id="UP000286990">
    <property type="component" value="Unassembled WGS sequence"/>
</dbReference>
<organism evidence="3 4">
    <name type="scientific">Maribacter algicola</name>
    <dbReference type="NCBI Taxonomy" id="2498892"/>
    <lineage>
        <taxon>Bacteria</taxon>
        <taxon>Pseudomonadati</taxon>
        <taxon>Bacteroidota</taxon>
        <taxon>Flavobacteriia</taxon>
        <taxon>Flavobacteriales</taxon>
        <taxon>Flavobacteriaceae</taxon>
        <taxon>Maribacter</taxon>
    </lineage>
</organism>
<evidence type="ECO:0000313" key="3">
    <source>
        <dbReference type="EMBL" id="RRQ50865.1"/>
    </source>
</evidence>
<gene>
    <name evidence="3" type="ORF">DZC72_07500</name>
</gene>
<protein>
    <submittedName>
        <fullName evidence="3">DUF2807 domain-containing protein</fullName>
    </submittedName>
</protein>
<accession>A0A426RPI9</accession>
<dbReference type="Pfam" id="PF10988">
    <property type="entry name" value="DUF2807"/>
    <property type="match status" value="1"/>
</dbReference>
<proteinExistence type="predicted"/>